<reference evidence="3 4" key="1">
    <citation type="submission" date="2020-08" db="EMBL/GenBank/DDBJ databases">
        <authorList>
            <person name="Seo M.-J."/>
        </authorList>
    </citation>
    <scope>NUCLEOTIDE SEQUENCE [LARGE SCALE GENOMIC DNA]</scope>
    <source>
        <strain evidence="3 4">MBLA0160</strain>
    </source>
</reference>
<dbReference type="Gene3D" id="1.10.10.10">
    <property type="entry name" value="Winged helix-like DNA-binding domain superfamily/Winged helix DNA-binding domain"/>
    <property type="match status" value="1"/>
</dbReference>
<feature type="domain" description="Methylated-DNA-[protein]-cysteine S-methyltransferase DNA binding" evidence="2">
    <location>
        <begin position="72"/>
        <end position="133"/>
    </location>
</feature>
<keyword evidence="4" id="KW-1185">Reference proteome</keyword>
<sequence>MDGVFAREFDRLGRVVEVGVASGSVISVSFPATPNDDAGGDHPLLDRIDAYLGGAEDHFDDVEIALTVPTDHRRVLEATRNVPYGETVSLDRVLRMAGLDPDDDGDRGTARTALAENPIPLFVPDHRVRDAPGGAPAEVAERLRAVESG</sequence>
<dbReference type="InterPro" id="IPR036217">
    <property type="entry name" value="MethylDNA_cys_MeTrfase_DNAb"/>
</dbReference>
<dbReference type="Proteomes" id="UP000546257">
    <property type="component" value="Unassembled WGS sequence"/>
</dbReference>
<dbReference type="RefSeq" id="WP_185192246.1">
    <property type="nucleotide sequence ID" value="NZ_JACKXD010000002.1"/>
</dbReference>
<keyword evidence="3" id="KW-0808">Transferase</keyword>
<dbReference type="GO" id="GO:0006281">
    <property type="term" value="P:DNA repair"/>
    <property type="evidence" value="ECO:0007669"/>
    <property type="project" value="InterPro"/>
</dbReference>
<dbReference type="AlphaFoldDB" id="A0A7J9SLI0"/>
<proteinExistence type="predicted"/>
<dbReference type="CDD" id="cd06445">
    <property type="entry name" value="ATase"/>
    <property type="match status" value="1"/>
</dbReference>
<dbReference type="SUPFAM" id="SSF46767">
    <property type="entry name" value="Methylated DNA-protein cysteine methyltransferase, C-terminal domain"/>
    <property type="match status" value="1"/>
</dbReference>
<dbReference type="Pfam" id="PF01035">
    <property type="entry name" value="DNA_binding_1"/>
    <property type="match status" value="1"/>
</dbReference>
<comment type="caution">
    <text evidence="3">The sequence shown here is derived from an EMBL/GenBank/DDBJ whole genome shotgun (WGS) entry which is preliminary data.</text>
</comment>
<evidence type="ECO:0000313" key="3">
    <source>
        <dbReference type="EMBL" id="MBB6645881.1"/>
    </source>
</evidence>
<evidence type="ECO:0000256" key="1">
    <source>
        <dbReference type="ARBA" id="ARBA00022763"/>
    </source>
</evidence>
<dbReference type="GO" id="GO:0008168">
    <property type="term" value="F:methyltransferase activity"/>
    <property type="evidence" value="ECO:0007669"/>
    <property type="project" value="UniProtKB-KW"/>
</dbReference>
<protein>
    <submittedName>
        <fullName evidence="3">Methylated-DNA--[protein]-cysteine S-methyltransferase</fullName>
    </submittedName>
</protein>
<name>A0A7J9SLI0_9EURY</name>
<dbReference type="EMBL" id="JACKXD010000002">
    <property type="protein sequence ID" value="MBB6645881.1"/>
    <property type="molecule type" value="Genomic_DNA"/>
</dbReference>
<keyword evidence="3" id="KW-0489">Methyltransferase</keyword>
<dbReference type="InterPro" id="IPR036388">
    <property type="entry name" value="WH-like_DNA-bd_sf"/>
</dbReference>
<accession>A0A7J9SLI0</accession>
<gene>
    <name evidence="3" type="ORF">H5V44_06195</name>
</gene>
<dbReference type="GO" id="GO:0032259">
    <property type="term" value="P:methylation"/>
    <property type="evidence" value="ECO:0007669"/>
    <property type="project" value="UniProtKB-KW"/>
</dbReference>
<keyword evidence="1" id="KW-0227">DNA damage</keyword>
<evidence type="ECO:0000313" key="4">
    <source>
        <dbReference type="Proteomes" id="UP000546257"/>
    </source>
</evidence>
<dbReference type="InterPro" id="IPR014048">
    <property type="entry name" value="MethylDNA_cys_MeTrfase_DNA-bd"/>
</dbReference>
<evidence type="ECO:0000259" key="2">
    <source>
        <dbReference type="Pfam" id="PF01035"/>
    </source>
</evidence>
<organism evidence="3 4">
    <name type="scientific">Halobellus ruber</name>
    <dbReference type="NCBI Taxonomy" id="2761102"/>
    <lineage>
        <taxon>Archaea</taxon>
        <taxon>Methanobacteriati</taxon>
        <taxon>Methanobacteriota</taxon>
        <taxon>Stenosarchaea group</taxon>
        <taxon>Halobacteria</taxon>
        <taxon>Halobacteriales</taxon>
        <taxon>Haloferacaceae</taxon>
        <taxon>Halobellus</taxon>
    </lineage>
</organism>